<sequence>MIGTGTLIIAITFTVVMMLTLAMLLRLLKNSRAL</sequence>
<gene>
    <name evidence="2" type="ORF">SAMN06264867_10594</name>
</gene>
<name>A0A521CTQ3_9EURY</name>
<evidence type="ECO:0000256" key="1">
    <source>
        <dbReference type="SAM" id="Phobius"/>
    </source>
</evidence>
<evidence type="ECO:0000313" key="3">
    <source>
        <dbReference type="Proteomes" id="UP000319712"/>
    </source>
</evidence>
<dbReference type="Proteomes" id="UP000319712">
    <property type="component" value="Unassembled WGS sequence"/>
</dbReference>
<protein>
    <submittedName>
        <fullName evidence="2">Uncharacterized protein</fullName>
    </submittedName>
</protein>
<keyword evidence="1" id="KW-0472">Membrane</keyword>
<feature type="transmembrane region" description="Helical" evidence="1">
    <location>
        <begin position="6"/>
        <end position="28"/>
    </location>
</feature>
<keyword evidence="1" id="KW-0812">Transmembrane</keyword>
<organism evidence="2 3">
    <name type="scientific">Halorubrum cibi</name>
    <dbReference type="NCBI Taxonomy" id="413815"/>
    <lineage>
        <taxon>Archaea</taxon>
        <taxon>Methanobacteriati</taxon>
        <taxon>Methanobacteriota</taxon>
        <taxon>Stenosarchaea group</taxon>
        <taxon>Halobacteria</taxon>
        <taxon>Halobacteriales</taxon>
        <taxon>Haloferacaceae</taxon>
        <taxon>Halorubrum</taxon>
    </lineage>
</organism>
<accession>A0A521CTQ3</accession>
<proteinExistence type="predicted"/>
<keyword evidence="1" id="KW-1133">Transmembrane helix</keyword>
<evidence type="ECO:0000313" key="2">
    <source>
        <dbReference type="EMBL" id="SMO62834.1"/>
    </source>
</evidence>
<dbReference type="EMBL" id="FXTD01000005">
    <property type="protein sequence ID" value="SMO62834.1"/>
    <property type="molecule type" value="Genomic_DNA"/>
</dbReference>
<keyword evidence="3" id="KW-1185">Reference proteome</keyword>
<reference evidence="2 3" key="1">
    <citation type="submission" date="2017-05" db="EMBL/GenBank/DDBJ databases">
        <authorList>
            <person name="Varghese N."/>
            <person name="Submissions S."/>
        </authorList>
    </citation>
    <scope>NUCLEOTIDE SEQUENCE [LARGE SCALE GENOMIC DNA]</scope>
    <source>
        <strain evidence="2 3">DSM 19504</strain>
    </source>
</reference>
<dbReference type="AlphaFoldDB" id="A0A521CTQ3"/>